<evidence type="ECO:0000256" key="3">
    <source>
        <dbReference type="ARBA" id="ARBA00048707"/>
    </source>
</evidence>
<evidence type="ECO:0000313" key="4">
    <source>
        <dbReference type="EMBL" id="RNE49795.1"/>
    </source>
</evidence>
<comment type="catalytic activity">
    <reaction evidence="3">
        <text>an N-acyl-L-alpha-aminoacyl-tRNA + H2O = an N-acyl-L-amino acid + a tRNA + H(+)</text>
        <dbReference type="Rhea" id="RHEA:54448"/>
        <dbReference type="Rhea" id="RHEA-COMP:10123"/>
        <dbReference type="Rhea" id="RHEA-COMP:13883"/>
        <dbReference type="ChEBI" id="CHEBI:15377"/>
        <dbReference type="ChEBI" id="CHEBI:15378"/>
        <dbReference type="ChEBI" id="CHEBI:59874"/>
        <dbReference type="ChEBI" id="CHEBI:78442"/>
        <dbReference type="ChEBI" id="CHEBI:138191"/>
        <dbReference type="EC" id="3.1.1.29"/>
    </reaction>
</comment>
<evidence type="ECO:0000256" key="2">
    <source>
        <dbReference type="ARBA" id="ARBA00022801"/>
    </source>
</evidence>
<dbReference type="AlphaFoldDB" id="A0A3M8KAH1"/>
<name>A0A3M8KAH1_9CORY</name>
<gene>
    <name evidence="4" type="ORF">C5L39_05055</name>
</gene>
<dbReference type="Gene3D" id="3.40.1490.10">
    <property type="entry name" value="Bit1"/>
    <property type="match status" value="1"/>
</dbReference>
<organism evidence="4 5">
    <name type="scientific">Corynebacterium alimapuense</name>
    <dbReference type="NCBI Taxonomy" id="1576874"/>
    <lineage>
        <taxon>Bacteria</taxon>
        <taxon>Bacillati</taxon>
        <taxon>Actinomycetota</taxon>
        <taxon>Actinomycetes</taxon>
        <taxon>Mycobacteriales</taxon>
        <taxon>Corynebacteriaceae</taxon>
        <taxon>Corynebacterium</taxon>
    </lineage>
</organism>
<dbReference type="Proteomes" id="UP000266975">
    <property type="component" value="Unassembled WGS sequence"/>
</dbReference>
<dbReference type="OrthoDB" id="5184773at2"/>
<dbReference type="Pfam" id="PF01981">
    <property type="entry name" value="PTH2"/>
    <property type="match status" value="1"/>
</dbReference>
<protein>
    <recommendedName>
        <fullName evidence="1">peptidyl-tRNA hydrolase</fullName>
        <ecNumber evidence="1">3.1.1.29</ecNumber>
    </recommendedName>
</protein>
<dbReference type="EMBL" id="PTJO01000003">
    <property type="protein sequence ID" value="RNE49795.1"/>
    <property type="molecule type" value="Genomic_DNA"/>
</dbReference>
<accession>A0A3M8KAH1</accession>
<evidence type="ECO:0000256" key="1">
    <source>
        <dbReference type="ARBA" id="ARBA00013260"/>
    </source>
</evidence>
<sequence>MQIVLEIPKAQPPVRSDLLAAAARSVVAVCFDERAATDPIWRESLSAWYDHLIRKVVRRARNQAWLKVQDLPGVTVNQQGAQARAFIPSPVSEVNALVGKLQISGTELPRDLPDALDPQRPVIFIDAGLKMSTGKAAAQVGHASMLLAAAQPLEWVRDWAASGFELSVRELESASFASRIKDPRAVLVRDAGYTEVAPDSLTVCALPEP</sequence>
<keyword evidence="2" id="KW-0378">Hydrolase</keyword>
<reference evidence="4 5" key="1">
    <citation type="submission" date="2018-02" db="EMBL/GenBank/DDBJ databases">
        <title>Corynebacterium alimpuense sp. nov., a marine obligate actinomycete isolated from sediments of Valparaiso bay, Chile.</title>
        <authorList>
            <person name="Claverias F."/>
            <person name="Gonzales-Siles L."/>
            <person name="Salva-Serra F."/>
            <person name="Inganaes E."/>
            <person name="Molin K."/>
            <person name="Cumsille A."/>
            <person name="Undabarrena A."/>
            <person name="Couve E."/>
            <person name="Moore E.R.B."/>
            <person name="Gomila M."/>
            <person name="Camara B."/>
        </authorList>
    </citation>
    <scope>NUCLEOTIDE SEQUENCE [LARGE SCALE GENOMIC DNA]</scope>
    <source>
        <strain evidence="4 5">CCUG 69366</strain>
    </source>
</reference>
<evidence type="ECO:0000313" key="5">
    <source>
        <dbReference type="Proteomes" id="UP000266975"/>
    </source>
</evidence>
<dbReference type="EC" id="3.1.1.29" evidence="1"/>
<dbReference type="InterPro" id="IPR002833">
    <property type="entry name" value="PTH2"/>
</dbReference>
<dbReference type="RefSeq" id="WP_123047841.1">
    <property type="nucleotide sequence ID" value="NZ_PTJO01000003.1"/>
</dbReference>
<comment type="caution">
    <text evidence="4">The sequence shown here is derived from an EMBL/GenBank/DDBJ whole genome shotgun (WGS) entry which is preliminary data.</text>
</comment>
<keyword evidence="5" id="KW-1185">Reference proteome</keyword>
<dbReference type="GO" id="GO:0004045">
    <property type="term" value="F:peptidyl-tRNA hydrolase activity"/>
    <property type="evidence" value="ECO:0007669"/>
    <property type="project" value="UniProtKB-EC"/>
</dbReference>
<proteinExistence type="predicted"/>
<dbReference type="InterPro" id="IPR023476">
    <property type="entry name" value="Pep_tRNA_hydro_II_dom_sf"/>
</dbReference>
<dbReference type="SUPFAM" id="SSF102462">
    <property type="entry name" value="Peptidyl-tRNA hydrolase II"/>
    <property type="match status" value="1"/>
</dbReference>